<dbReference type="SUPFAM" id="SSF55729">
    <property type="entry name" value="Acyl-CoA N-acyltransferases (Nat)"/>
    <property type="match status" value="1"/>
</dbReference>
<dbReference type="GO" id="GO:0016747">
    <property type="term" value="F:acyltransferase activity, transferring groups other than amino-acyl groups"/>
    <property type="evidence" value="ECO:0007669"/>
    <property type="project" value="InterPro"/>
</dbReference>
<dbReference type="PROSITE" id="PS51186">
    <property type="entry name" value="GNAT"/>
    <property type="match status" value="1"/>
</dbReference>
<dbReference type="Gene3D" id="3.40.630.30">
    <property type="match status" value="1"/>
</dbReference>
<keyword evidence="2" id="KW-0808">Transferase</keyword>
<gene>
    <name evidence="2" type="ORF">C1I64_15580</name>
</gene>
<reference evidence="3" key="1">
    <citation type="submission" date="2018-03" db="EMBL/GenBank/DDBJ databases">
        <title>Bacteriophage NCPPB3778 and a type I-E CRISPR drive the evolution of the US Biological Select Agent, Rathayibacter toxicus.</title>
        <authorList>
            <person name="Davis E.W.II."/>
            <person name="Tabima J.F."/>
            <person name="Weisberg A.J."/>
            <person name="Dantas Lopes L."/>
            <person name="Wiseman M.S."/>
            <person name="Wiseman M.S."/>
            <person name="Pupko T."/>
            <person name="Belcher M.S."/>
            <person name="Sechler A.J."/>
            <person name="Tancos M.A."/>
            <person name="Schroeder B.K."/>
            <person name="Murray T.D."/>
            <person name="Luster D.G."/>
            <person name="Schneider W.L."/>
            <person name="Rogers E."/>
            <person name="Andreote F.D."/>
            <person name="Grunwald N.J."/>
            <person name="Putnam M.L."/>
            <person name="Chang J.H."/>
        </authorList>
    </citation>
    <scope>NUCLEOTIDE SEQUENCE [LARGE SCALE GENOMIC DNA]</scope>
    <source>
        <strain evidence="3">DSM 15932</strain>
    </source>
</reference>
<dbReference type="AlphaFoldDB" id="A0A3Q9UZ88"/>
<evidence type="ECO:0000259" key="1">
    <source>
        <dbReference type="PROSITE" id="PS51186"/>
    </source>
</evidence>
<protein>
    <submittedName>
        <fullName evidence="2">N-acetyltransferase</fullName>
    </submittedName>
</protein>
<feature type="domain" description="N-acetyltransferase" evidence="1">
    <location>
        <begin position="26"/>
        <end position="185"/>
    </location>
</feature>
<dbReference type="KEGG" id="rfs:C1I64_15580"/>
<evidence type="ECO:0000313" key="2">
    <source>
        <dbReference type="EMBL" id="AZZ53312.1"/>
    </source>
</evidence>
<dbReference type="EMBL" id="CP028137">
    <property type="protein sequence ID" value="AZZ53312.1"/>
    <property type="molecule type" value="Genomic_DNA"/>
</dbReference>
<accession>A0A3Q9UZ88</accession>
<proteinExistence type="predicted"/>
<sequence>MSSPASPDRPDRPVRPVPAVLTGRLVVLEPLTEEHLEPLRAAIGRPEVFAAGYGGGPSGLPDGAEAFRAFARRYYPWETGNPCAVLVDGRVVGTSSLTDFDERREAAHLGWTAYAPEVWGTAVNPETKLLLLGLAFDSGFSRVKLQADAANARSRAAILRLGAVFEGVLRHDQRRADGSWRDTAVHSILVEEWPAVREGLERRIEAISSPVPPRNPDAPIGR</sequence>
<dbReference type="RefSeq" id="WP_127887830.1">
    <property type="nucleotide sequence ID" value="NZ_CP028137.1"/>
</dbReference>
<dbReference type="PANTHER" id="PTHR43610">
    <property type="entry name" value="BLL6696 PROTEIN"/>
    <property type="match status" value="1"/>
</dbReference>
<dbReference type="InterPro" id="IPR016181">
    <property type="entry name" value="Acyl_CoA_acyltransferase"/>
</dbReference>
<dbReference type="InterPro" id="IPR000182">
    <property type="entry name" value="GNAT_dom"/>
</dbReference>
<dbReference type="PANTHER" id="PTHR43610:SF1">
    <property type="entry name" value="N-ACETYLTRANSFERASE DOMAIN-CONTAINING PROTEIN"/>
    <property type="match status" value="1"/>
</dbReference>
<dbReference type="Proteomes" id="UP000285317">
    <property type="component" value="Chromosome"/>
</dbReference>
<name>A0A3Q9UZ88_9MICO</name>
<evidence type="ECO:0000313" key="3">
    <source>
        <dbReference type="Proteomes" id="UP000285317"/>
    </source>
</evidence>
<dbReference type="Pfam" id="PF13302">
    <property type="entry name" value="Acetyltransf_3"/>
    <property type="match status" value="1"/>
</dbReference>
<organism evidence="2 3">
    <name type="scientific">Rathayibacter festucae DSM 15932</name>
    <dbReference type="NCBI Taxonomy" id="1328866"/>
    <lineage>
        <taxon>Bacteria</taxon>
        <taxon>Bacillati</taxon>
        <taxon>Actinomycetota</taxon>
        <taxon>Actinomycetes</taxon>
        <taxon>Micrococcales</taxon>
        <taxon>Microbacteriaceae</taxon>
        <taxon>Rathayibacter</taxon>
    </lineage>
</organism>